<organism evidence="7 8">
    <name type="scientific">candidate division WOR-1 bacterium RIFOXYC12_FULL_54_18</name>
    <dbReference type="NCBI Taxonomy" id="1802584"/>
    <lineage>
        <taxon>Bacteria</taxon>
        <taxon>Bacillati</taxon>
        <taxon>Saganbacteria</taxon>
    </lineage>
</organism>
<accession>A0A1F4T7G0</accession>
<dbReference type="NCBIfam" id="TIGR01011">
    <property type="entry name" value="rpsB_bact"/>
    <property type="match status" value="1"/>
</dbReference>
<protein>
    <recommendedName>
        <fullName evidence="4 5">Small ribosomal subunit protein uS2</fullName>
    </recommendedName>
</protein>
<dbReference type="Proteomes" id="UP000178602">
    <property type="component" value="Unassembled WGS sequence"/>
</dbReference>
<dbReference type="InterPro" id="IPR005706">
    <property type="entry name" value="Ribosomal_uS2_bac/mit/plastid"/>
</dbReference>
<dbReference type="PROSITE" id="PS00963">
    <property type="entry name" value="RIBOSOMAL_S2_2"/>
    <property type="match status" value="1"/>
</dbReference>
<dbReference type="PROSITE" id="PS00962">
    <property type="entry name" value="RIBOSOMAL_S2_1"/>
    <property type="match status" value="1"/>
</dbReference>
<dbReference type="InterPro" id="IPR023591">
    <property type="entry name" value="Ribosomal_uS2_flav_dom_sf"/>
</dbReference>
<comment type="similarity">
    <text evidence="1 5 6">Belongs to the universal ribosomal protein uS2 family.</text>
</comment>
<dbReference type="GO" id="GO:0022627">
    <property type="term" value="C:cytosolic small ribosomal subunit"/>
    <property type="evidence" value="ECO:0007669"/>
    <property type="project" value="TreeGrafter"/>
</dbReference>
<keyword evidence="2 5" id="KW-0689">Ribosomal protein</keyword>
<name>A0A1F4T7G0_UNCSA</name>
<evidence type="ECO:0000256" key="1">
    <source>
        <dbReference type="ARBA" id="ARBA00006242"/>
    </source>
</evidence>
<dbReference type="FunFam" id="1.10.287.610:FF:000001">
    <property type="entry name" value="30S ribosomal protein S2"/>
    <property type="match status" value="1"/>
</dbReference>
<evidence type="ECO:0000313" key="8">
    <source>
        <dbReference type="Proteomes" id="UP000178602"/>
    </source>
</evidence>
<comment type="caution">
    <text evidence="7">The sequence shown here is derived from an EMBL/GenBank/DDBJ whole genome shotgun (WGS) entry which is preliminary data.</text>
</comment>
<dbReference type="SUPFAM" id="SSF52313">
    <property type="entry name" value="Ribosomal protein S2"/>
    <property type="match status" value="1"/>
</dbReference>
<gene>
    <name evidence="5" type="primary">rpsB</name>
    <name evidence="7" type="ORF">A3K49_06785</name>
</gene>
<evidence type="ECO:0000313" key="7">
    <source>
        <dbReference type="EMBL" id="OGC28644.1"/>
    </source>
</evidence>
<evidence type="ECO:0000256" key="5">
    <source>
        <dbReference type="HAMAP-Rule" id="MF_00291"/>
    </source>
</evidence>
<evidence type="ECO:0000256" key="3">
    <source>
        <dbReference type="ARBA" id="ARBA00023274"/>
    </source>
</evidence>
<dbReference type="Gene3D" id="1.10.287.610">
    <property type="entry name" value="Helix hairpin bin"/>
    <property type="match status" value="1"/>
</dbReference>
<dbReference type="InterPro" id="IPR018130">
    <property type="entry name" value="Ribosomal_uS2_CS"/>
</dbReference>
<proteinExistence type="inferred from homology"/>
<evidence type="ECO:0000256" key="4">
    <source>
        <dbReference type="ARBA" id="ARBA00035256"/>
    </source>
</evidence>
<dbReference type="Pfam" id="PF00318">
    <property type="entry name" value="Ribosomal_S2"/>
    <property type="match status" value="1"/>
</dbReference>
<evidence type="ECO:0000256" key="6">
    <source>
        <dbReference type="RuleBase" id="RU003631"/>
    </source>
</evidence>
<dbReference type="GO" id="GO:0006412">
    <property type="term" value="P:translation"/>
    <property type="evidence" value="ECO:0007669"/>
    <property type="project" value="UniProtKB-UniRule"/>
</dbReference>
<dbReference type="GO" id="GO:0003735">
    <property type="term" value="F:structural constituent of ribosome"/>
    <property type="evidence" value="ECO:0007669"/>
    <property type="project" value="InterPro"/>
</dbReference>
<dbReference type="PANTHER" id="PTHR12534:SF0">
    <property type="entry name" value="SMALL RIBOSOMAL SUBUNIT PROTEIN US2M"/>
    <property type="match status" value="1"/>
</dbReference>
<dbReference type="InterPro" id="IPR001865">
    <property type="entry name" value="Ribosomal_uS2"/>
</dbReference>
<dbReference type="HAMAP" id="MF_00291_B">
    <property type="entry name" value="Ribosomal_uS2_B"/>
    <property type="match status" value="1"/>
</dbReference>
<dbReference type="AlphaFoldDB" id="A0A1F4T7G0"/>
<dbReference type="CDD" id="cd01425">
    <property type="entry name" value="RPS2"/>
    <property type="match status" value="1"/>
</dbReference>
<dbReference type="EMBL" id="MEUG01000001">
    <property type="protein sequence ID" value="OGC28644.1"/>
    <property type="molecule type" value="Genomic_DNA"/>
</dbReference>
<dbReference type="Gene3D" id="3.40.50.10490">
    <property type="entry name" value="Glucose-6-phosphate isomerase like protein, domain 1"/>
    <property type="match status" value="1"/>
</dbReference>
<keyword evidence="3 5" id="KW-0687">Ribonucleoprotein</keyword>
<sequence>MSVVTMKELLEAGVHFGHQSKRWNPKMQRYIYSARNGIHVIDLHKSIPLIEKTFSFIKGLVATGSILFIGTKKQAQEVIEEEAKRCNMFYVNQRWMGGTLTNFKTLKKNISRLNDIEKMKEDGTFEKLPKKEVILLEREHRKLIRGLGGIRQMTSLPSAIFVVDTIKEQTAIKEAKRLGVPVIAVVDTNSDPDEIDYPIPGNDDAIRSIKLLTKLVADAVMAGRETTTTPVEGELAPDAIAVPLEVEEEAMLSQEVQLEDKVLASIILPKEEEEEKRIGF</sequence>
<dbReference type="PANTHER" id="PTHR12534">
    <property type="entry name" value="30S RIBOSOMAL PROTEIN S2 PROKARYOTIC AND ORGANELLAR"/>
    <property type="match status" value="1"/>
</dbReference>
<evidence type="ECO:0000256" key="2">
    <source>
        <dbReference type="ARBA" id="ARBA00022980"/>
    </source>
</evidence>
<reference evidence="7 8" key="1">
    <citation type="journal article" date="2016" name="Nat. Commun.">
        <title>Thousands of microbial genomes shed light on interconnected biogeochemical processes in an aquifer system.</title>
        <authorList>
            <person name="Anantharaman K."/>
            <person name="Brown C.T."/>
            <person name="Hug L.A."/>
            <person name="Sharon I."/>
            <person name="Castelle C.J."/>
            <person name="Probst A.J."/>
            <person name="Thomas B.C."/>
            <person name="Singh A."/>
            <person name="Wilkins M.J."/>
            <person name="Karaoz U."/>
            <person name="Brodie E.L."/>
            <person name="Williams K.H."/>
            <person name="Hubbard S.S."/>
            <person name="Banfield J.F."/>
        </authorList>
    </citation>
    <scope>NUCLEOTIDE SEQUENCE [LARGE SCALE GENOMIC DNA]</scope>
</reference>
<dbReference type="PRINTS" id="PR00395">
    <property type="entry name" value="RIBOSOMALS2"/>
</dbReference>